<feature type="domain" description="LysM" evidence="4">
    <location>
        <begin position="589"/>
        <end position="635"/>
    </location>
</feature>
<reference evidence="5 6" key="1">
    <citation type="submission" date="2016-04" db="EMBL/GenBank/DDBJ databases">
        <title>A degradative enzymes factory behind the ericoid mycorrhizal symbiosis.</title>
        <authorList>
            <consortium name="DOE Joint Genome Institute"/>
            <person name="Martino E."/>
            <person name="Morin E."/>
            <person name="Grelet G."/>
            <person name="Kuo A."/>
            <person name="Kohler A."/>
            <person name="Daghino S."/>
            <person name="Barry K."/>
            <person name="Choi C."/>
            <person name="Cichocki N."/>
            <person name="Clum A."/>
            <person name="Copeland A."/>
            <person name="Hainaut M."/>
            <person name="Haridas S."/>
            <person name="Labutti K."/>
            <person name="Lindquist E."/>
            <person name="Lipzen A."/>
            <person name="Khouja H.-R."/>
            <person name="Murat C."/>
            <person name="Ohm R."/>
            <person name="Olson A."/>
            <person name="Spatafora J."/>
            <person name="Veneault-Fourrey C."/>
            <person name="Henrissat B."/>
            <person name="Grigoriev I."/>
            <person name="Martin F."/>
            <person name="Perotto S."/>
        </authorList>
    </citation>
    <scope>NUCLEOTIDE SEQUENCE [LARGE SCALE GENOMIC DNA]</scope>
    <source>
        <strain evidence="5 6">E</strain>
    </source>
</reference>
<dbReference type="GO" id="GO:0008061">
    <property type="term" value="F:chitin binding"/>
    <property type="evidence" value="ECO:0007669"/>
    <property type="project" value="UniProtKB-KW"/>
</dbReference>
<feature type="domain" description="LysM" evidence="4">
    <location>
        <begin position="306"/>
        <end position="357"/>
    </location>
</feature>
<dbReference type="InterPro" id="IPR036779">
    <property type="entry name" value="LysM_dom_sf"/>
</dbReference>
<evidence type="ECO:0000259" key="4">
    <source>
        <dbReference type="PROSITE" id="PS51782"/>
    </source>
</evidence>
<dbReference type="AlphaFoldDB" id="A0A2J6SX93"/>
<dbReference type="RefSeq" id="XP_024732302.1">
    <property type="nucleotide sequence ID" value="XM_024875486.1"/>
</dbReference>
<name>A0A2J6SX93_9HELO</name>
<organism evidence="5 6">
    <name type="scientific">Hyaloscypha bicolor E</name>
    <dbReference type="NCBI Taxonomy" id="1095630"/>
    <lineage>
        <taxon>Eukaryota</taxon>
        <taxon>Fungi</taxon>
        <taxon>Dikarya</taxon>
        <taxon>Ascomycota</taxon>
        <taxon>Pezizomycotina</taxon>
        <taxon>Leotiomycetes</taxon>
        <taxon>Helotiales</taxon>
        <taxon>Hyaloscyphaceae</taxon>
        <taxon>Hyaloscypha</taxon>
        <taxon>Hyaloscypha bicolor</taxon>
    </lineage>
</organism>
<dbReference type="InParanoid" id="A0A2J6SX93"/>
<gene>
    <name evidence="5" type="ORF">K444DRAFT_537725</name>
</gene>
<evidence type="ECO:0000256" key="1">
    <source>
        <dbReference type="ARBA" id="ARBA00022669"/>
    </source>
</evidence>
<feature type="domain" description="LysM" evidence="4">
    <location>
        <begin position="414"/>
        <end position="464"/>
    </location>
</feature>
<proteinExistence type="predicted"/>
<dbReference type="Gene3D" id="3.10.350.10">
    <property type="entry name" value="LysM domain"/>
    <property type="match status" value="4"/>
</dbReference>
<dbReference type="EMBL" id="KZ613855">
    <property type="protein sequence ID" value="PMD55398.1"/>
    <property type="molecule type" value="Genomic_DNA"/>
</dbReference>
<evidence type="ECO:0000256" key="2">
    <source>
        <dbReference type="ARBA" id="ARBA00023026"/>
    </source>
</evidence>
<dbReference type="PANTHER" id="PTHR34997:SF1">
    <property type="entry name" value="PEPTIDOGLYCAN-BINDING LYSIN DOMAIN"/>
    <property type="match status" value="1"/>
</dbReference>
<keyword evidence="6" id="KW-1185">Reference proteome</keyword>
<dbReference type="InterPro" id="IPR052210">
    <property type="entry name" value="LysM1-like"/>
</dbReference>
<evidence type="ECO:0000313" key="6">
    <source>
        <dbReference type="Proteomes" id="UP000235371"/>
    </source>
</evidence>
<sequence>MSVLLLTSHAVAQNFSLYPTVDEVSLATALNISSDCLEALNTTLPCDPTLFQMASSVDNYWWLSDDLTNLCTDACFEAVQDWNDDVANRCVFDSIVAYNKVVDAGSVAGRFYDGFQIACLTSNGDEDITYCLLDSQDWVGSDVIRPDCTVDPTDPSCTDPADMSPDNERLANLYADDVLCSDCFVQLMYQRLISPYLPDHDYSDYLIEQYQDILDVCNYTDNMPELVIRAPPVYLDATPPPLNLSSFAPNTTCTGQTIVKSTLDPNANCNTISQAFNAATGDVQAATGSPNCTITHSSFCLPEPCALEQVPSNASCDSLAASFSTANLTVSTVQLLTWNPNINGLCDSLTPGDYVCAGAPGGSYIPPTLPPGNSSDAGQQRGGDGGTPTNPAGPISTAEVPSPIQTGIVVGCTKFTKAVSGDLCYQFASDNNITTTELYAWNTILGSDGSNCRTEFQAGYYYCITGPSVSATSTSSAPTASSSCAGGTAPPEQTQAGIACNCDKWAEQTDGVYCADMASAAGITLAQLYALNPALNGDCSGLWGGYAYCIGPVPTATATISSTAPTSTCAGGTAPPEQTQAGISCKCNKWVEQTSGVYCADIATAAGITLQTLYSLNPALNGDCSGLWAGYAYCIGLAA</sequence>
<dbReference type="Proteomes" id="UP000235371">
    <property type="component" value="Unassembled WGS sequence"/>
</dbReference>
<evidence type="ECO:0000313" key="5">
    <source>
        <dbReference type="EMBL" id="PMD55398.1"/>
    </source>
</evidence>
<accession>A0A2J6SX93</accession>
<dbReference type="CDD" id="cd00118">
    <property type="entry name" value="LysM"/>
    <property type="match status" value="1"/>
</dbReference>
<protein>
    <submittedName>
        <fullName evidence="5">Carbohydrate-binding module family 50 protein</fullName>
    </submittedName>
</protein>
<keyword evidence="2" id="KW-0843">Virulence</keyword>
<dbReference type="STRING" id="1095630.A0A2J6SX93"/>
<evidence type="ECO:0000256" key="3">
    <source>
        <dbReference type="SAM" id="MobiDB-lite"/>
    </source>
</evidence>
<feature type="domain" description="LysM" evidence="4">
    <location>
        <begin position="504"/>
        <end position="550"/>
    </location>
</feature>
<keyword evidence="1" id="KW-0147">Chitin-binding</keyword>
<dbReference type="PROSITE" id="PS51782">
    <property type="entry name" value="LYSM"/>
    <property type="match status" value="4"/>
</dbReference>
<dbReference type="GeneID" id="36583566"/>
<dbReference type="PANTHER" id="PTHR34997">
    <property type="entry name" value="AM15"/>
    <property type="match status" value="1"/>
</dbReference>
<feature type="region of interest" description="Disordered" evidence="3">
    <location>
        <begin position="367"/>
        <end position="400"/>
    </location>
</feature>
<dbReference type="InterPro" id="IPR018392">
    <property type="entry name" value="LysM"/>
</dbReference>
<dbReference type="OrthoDB" id="5985073at2759"/>